<dbReference type="EMBL" id="KI546100">
    <property type="protein sequence ID" value="EST45282.1"/>
    <property type="molecule type" value="Genomic_DNA"/>
</dbReference>
<evidence type="ECO:0000313" key="3">
    <source>
        <dbReference type="Proteomes" id="UP000018208"/>
    </source>
</evidence>
<reference evidence="1 2" key="1">
    <citation type="journal article" date="2014" name="PLoS Genet.">
        <title>The Genome of Spironucleus salmonicida Highlights a Fish Pathogen Adapted to Fluctuating Environments.</title>
        <authorList>
            <person name="Xu F."/>
            <person name="Jerlstrom-Hultqvist J."/>
            <person name="Einarsson E."/>
            <person name="Astvaldsson A."/>
            <person name="Svard S.G."/>
            <person name="Andersson J.O."/>
        </authorList>
    </citation>
    <scope>NUCLEOTIDE SEQUENCE</scope>
    <source>
        <strain evidence="2">ATCC 50377</strain>
    </source>
</reference>
<name>V6LL56_9EUKA</name>
<proteinExistence type="predicted"/>
<dbReference type="VEuPathDB" id="GiardiaDB:SS50377_20226"/>
<protein>
    <submittedName>
        <fullName evidence="1">Uncharacterized protein</fullName>
    </submittedName>
</protein>
<evidence type="ECO:0000313" key="1">
    <source>
        <dbReference type="EMBL" id="EST45282.1"/>
    </source>
</evidence>
<reference evidence="2" key="2">
    <citation type="submission" date="2020-12" db="EMBL/GenBank/DDBJ databases">
        <title>New Spironucleus salmonicida genome in near-complete chromosomes.</title>
        <authorList>
            <person name="Xu F."/>
            <person name="Kurt Z."/>
            <person name="Jimenez-Gonzalez A."/>
            <person name="Astvaldsson A."/>
            <person name="Andersson J.O."/>
            <person name="Svard S.G."/>
        </authorList>
    </citation>
    <scope>NUCLEOTIDE SEQUENCE</scope>
    <source>
        <strain evidence="2">ATCC 50377</strain>
    </source>
</reference>
<organism evidence="1">
    <name type="scientific">Spironucleus salmonicida</name>
    <dbReference type="NCBI Taxonomy" id="348837"/>
    <lineage>
        <taxon>Eukaryota</taxon>
        <taxon>Metamonada</taxon>
        <taxon>Diplomonadida</taxon>
        <taxon>Hexamitidae</taxon>
        <taxon>Hexamitinae</taxon>
        <taxon>Spironucleus</taxon>
    </lineage>
</organism>
<dbReference type="AlphaFoldDB" id="V6LL56"/>
<accession>V6LL56</accession>
<sequence length="98" mass="11604">MIWLLGLNIAHNHLQFLPDLTQHKLKFFQAQSNPLKYKTQLLPNDSLTGSQIKFYDQVHEQIQGFPILSQNQRMLSMFKIKYICDIIAEIEHIMTQFE</sequence>
<dbReference type="Proteomes" id="UP000018208">
    <property type="component" value="Unassembled WGS sequence"/>
</dbReference>
<dbReference type="EMBL" id="AUWU02000001">
    <property type="protein sequence ID" value="KAH0576880.1"/>
    <property type="molecule type" value="Genomic_DNA"/>
</dbReference>
<gene>
    <name evidence="1" type="ORF">SS50377_14858</name>
    <name evidence="2" type="ORF">SS50377_20226</name>
</gene>
<evidence type="ECO:0000313" key="2">
    <source>
        <dbReference type="EMBL" id="KAH0576880.1"/>
    </source>
</evidence>
<keyword evidence="3" id="KW-1185">Reference proteome</keyword>